<dbReference type="GO" id="GO:0120550">
    <property type="term" value="F:methyltransferase cap2 activity"/>
    <property type="evidence" value="ECO:0007669"/>
    <property type="project" value="UniProtKB-EC"/>
</dbReference>
<dbReference type="InterPro" id="IPR050851">
    <property type="entry name" value="mRNA_Cap_2O-Ribose_MeTrfase"/>
</dbReference>
<dbReference type="PROSITE" id="PS51614">
    <property type="entry name" value="SAM_MT_ADRIFT"/>
    <property type="match status" value="1"/>
</dbReference>
<comment type="catalytic activity">
    <reaction evidence="6">
        <text>a 5'-end (N(7)-methyl 5'-triphosphoguanosine)-(2'-O-methyl-ribonucleoside)-(ribonucleotide) in mRNA + S-adenosyl-L-methionine = a 5'-end (N(7)-methyl 5'-triphosphoguanosine)-(2'-O-methyl-ribonucleoside)-(2'-O-methyl-ribonucleotide) in mRNA + S-adenosyl-L-homocysteine + H(+)</text>
        <dbReference type="Rhea" id="RHEA:67024"/>
        <dbReference type="Rhea" id="RHEA-COMP:17169"/>
        <dbReference type="Rhea" id="RHEA-COMP:17170"/>
        <dbReference type="ChEBI" id="CHEBI:15378"/>
        <dbReference type="ChEBI" id="CHEBI:57856"/>
        <dbReference type="ChEBI" id="CHEBI:59789"/>
        <dbReference type="ChEBI" id="CHEBI:167612"/>
        <dbReference type="ChEBI" id="CHEBI:167614"/>
        <dbReference type="EC" id="2.1.1.296"/>
    </reaction>
</comment>
<name>A0A2T7NML1_POMCA</name>
<protein>
    <recommendedName>
        <fullName evidence="2">Cap-specific mRNA (nucleoside-2'-O-)-methyltransferase 2</fullName>
        <ecNumber evidence="1">2.1.1.296</ecNumber>
    </recommendedName>
</protein>
<feature type="active site" description="Proton acceptor" evidence="7">
    <location>
        <position position="229"/>
    </location>
</feature>
<evidence type="ECO:0000256" key="3">
    <source>
        <dbReference type="ARBA" id="ARBA00022603"/>
    </source>
</evidence>
<evidence type="ECO:0000256" key="1">
    <source>
        <dbReference type="ARBA" id="ARBA00012770"/>
    </source>
</evidence>
<evidence type="ECO:0000256" key="2">
    <source>
        <dbReference type="ARBA" id="ARBA00021134"/>
    </source>
</evidence>
<evidence type="ECO:0000256" key="4">
    <source>
        <dbReference type="ARBA" id="ARBA00022679"/>
    </source>
</evidence>
<keyword evidence="10" id="KW-1185">Reference proteome</keyword>
<evidence type="ECO:0000256" key="5">
    <source>
        <dbReference type="ARBA" id="ARBA00022691"/>
    </source>
</evidence>
<dbReference type="EMBL" id="PZQS01000011">
    <property type="protein sequence ID" value="PVD22405.1"/>
    <property type="molecule type" value="Genomic_DNA"/>
</dbReference>
<evidence type="ECO:0000259" key="8">
    <source>
        <dbReference type="PROSITE" id="PS51614"/>
    </source>
</evidence>
<dbReference type="Pfam" id="PF01728">
    <property type="entry name" value="FtsJ"/>
    <property type="match status" value="1"/>
</dbReference>
<reference evidence="9 10" key="1">
    <citation type="submission" date="2018-04" db="EMBL/GenBank/DDBJ databases">
        <title>The genome of golden apple snail Pomacea canaliculata provides insight into stress tolerance and invasive adaptation.</title>
        <authorList>
            <person name="Liu C."/>
            <person name="Liu B."/>
            <person name="Ren Y."/>
            <person name="Zhang Y."/>
            <person name="Wang H."/>
            <person name="Li S."/>
            <person name="Jiang F."/>
            <person name="Yin L."/>
            <person name="Zhang G."/>
            <person name="Qian W."/>
            <person name="Fan W."/>
        </authorList>
    </citation>
    <scope>NUCLEOTIDE SEQUENCE [LARGE SCALE GENOMIC DNA]</scope>
    <source>
        <strain evidence="9">SZHN2017</strain>
        <tissue evidence="9">Muscle</tissue>
    </source>
</reference>
<evidence type="ECO:0000313" key="10">
    <source>
        <dbReference type="Proteomes" id="UP000245119"/>
    </source>
</evidence>
<dbReference type="PANTHER" id="PTHR16121">
    <property type="entry name" value="CAP-SPECIFIC MRNA (NUCLEOSIDE-2'-O-)-METHYLTRANSFERASE 1-RELATED"/>
    <property type="match status" value="1"/>
</dbReference>
<evidence type="ECO:0000256" key="6">
    <source>
        <dbReference type="ARBA" id="ARBA00049477"/>
    </source>
</evidence>
<evidence type="ECO:0000256" key="7">
    <source>
        <dbReference type="PROSITE-ProRule" id="PRU00946"/>
    </source>
</evidence>
<dbReference type="GO" id="GO:0005737">
    <property type="term" value="C:cytoplasm"/>
    <property type="evidence" value="ECO:0007669"/>
    <property type="project" value="TreeGrafter"/>
</dbReference>
<feature type="domain" description="Adrift-type SAM-dependent 2'-O-MTase" evidence="8">
    <location>
        <begin position="61"/>
        <end position="276"/>
    </location>
</feature>
<dbReference type="OrthoDB" id="429597at2759"/>
<dbReference type="Proteomes" id="UP000245119">
    <property type="component" value="Linkage Group LG11"/>
</dbReference>
<proteinExistence type="predicted"/>
<dbReference type="SUPFAM" id="SSF53335">
    <property type="entry name" value="S-adenosyl-L-methionine-dependent methyltransferases"/>
    <property type="match status" value="1"/>
</dbReference>
<dbReference type="GO" id="GO:0004483">
    <property type="term" value="F:methyltransferase cap1 activity"/>
    <property type="evidence" value="ECO:0007669"/>
    <property type="project" value="TreeGrafter"/>
</dbReference>
<comment type="caution">
    <text evidence="9">The sequence shown here is derived from an EMBL/GenBank/DDBJ whole genome shotgun (WGS) entry which is preliminary data.</text>
</comment>
<accession>A0A2T7NML1</accession>
<keyword evidence="4 7" id="KW-0808">Transferase</keyword>
<dbReference type="STRING" id="400727.A0A2T7NML1"/>
<dbReference type="AlphaFoldDB" id="A0A2T7NML1"/>
<feature type="binding site" evidence="7">
    <location>
        <position position="102"/>
    </location>
    <ligand>
        <name>S-adenosyl-L-methionine</name>
        <dbReference type="ChEBI" id="CHEBI:59789"/>
    </ligand>
</feature>
<organism evidence="9 10">
    <name type="scientific">Pomacea canaliculata</name>
    <name type="common">Golden apple snail</name>
    <dbReference type="NCBI Taxonomy" id="400727"/>
    <lineage>
        <taxon>Eukaryota</taxon>
        <taxon>Metazoa</taxon>
        <taxon>Spiralia</taxon>
        <taxon>Lophotrochozoa</taxon>
        <taxon>Mollusca</taxon>
        <taxon>Gastropoda</taxon>
        <taxon>Caenogastropoda</taxon>
        <taxon>Architaenioglossa</taxon>
        <taxon>Ampullarioidea</taxon>
        <taxon>Ampullariidae</taxon>
        <taxon>Pomacea</taxon>
    </lineage>
</organism>
<dbReference type="GO" id="GO:0032259">
    <property type="term" value="P:methylation"/>
    <property type="evidence" value="ECO:0007669"/>
    <property type="project" value="UniProtKB-KW"/>
</dbReference>
<dbReference type="GO" id="GO:0005634">
    <property type="term" value="C:nucleus"/>
    <property type="evidence" value="ECO:0007669"/>
    <property type="project" value="UniProtKB-ARBA"/>
</dbReference>
<dbReference type="InterPro" id="IPR002877">
    <property type="entry name" value="RNA_MeTrfase_FtsJ_dom"/>
</dbReference>
<dbReference type="InterPro" id="IPR029063">
    <property type="entry name" value="SAM-dependent_MTases_sf"/>
</dbReference>
<keyword evidence="5 7" id="KW-0949">S-adenosyl-L-methionine</keyword>
<dbReference type="EC" id="2.1.1.296" evidence="1"/>
<dbReference type="GO" id="GO:0006370">
    <property type="term" value="P:7-methylguanosine mRNA capping"/>
    <property type="evidence" value="ECO:0007669"/>
    <property type="project" value="TreeGrafter"/>
</dbReference>
<keyword evidence="3 7" id="KW-0489">Methyltransferase</keyword>
<feature type="binding site" evidence="7">
    <location>
        <position position="189"/>
    </location>
    <ligand>
        <name>S-adenosyl-L-methionine</name>
        <dbReference type="ChEBI" id="CHEBI:59789"/>
    </ligand>
</feature>
<dbReference type="PANTHER" id="PTHR16121:SF2">
    <property type="entry name" value="CAP-SPECIFIC MRNA (NUCLEOSIDE-2'-O-)-METHYLTRANSFERASE 2"/>
    <property type="match status" value="1"/>
</dbReference>
<dbReference type="InterPro" id="IPR025807">
    <property type="entry name" value="Adrift-typ_MeTrfase"/>
</dbReference>
<evidence type="ECO:0000313" key="9">
    <source>
        <dbReference type="EMBL" id="PVD22405.1"/>
    </source>
</evidence>
<sequence length="876" mass="98778">MRGLYLSKAWPHNELLGLKDNLNSLKDQLSDKEMVVWHQHTSSTNLAGKIVNTVKQQFRAELCTQAWCKFHEILARYDIVPQAVLKSPFSSYCSVHLCEAPGAFITSLNHFLVSRGFRGTWNWVGTTLNPYYEGNSVMQMIDDDRFIRNSYRHWFFGEDNSGDLMSEQNLKALKTKLRSIGDVHLVTADGSINCQENPAEQEKLVSRLHLCEALTACLILAPDGNLVIKLFTMFESSTISLLYFLNCAFQKVIVCKPATSKSGNSEVYVVCCGYTAPMSEDHLLALFSEVCSSTDEDTVLFTQDDIACDFLDQHIDCCKHFSQLQSSTIAHNLELYGHMGQAEMKMLGNLQELCVDHYIGLTQLKPIKNDKRIIASNQKGRIYRFSPVRALANGVRSACVRGRNAGNPQQLASWQSSVPVGKIQGTFRQRQEQHTVTWLQLLDQMSEYSLPEYDWLYVKCHEELKDGEVKEWCLVKGRPLKQVFSSQFCDSTVLENWTLLMLQAKVKHHQEIHLLKYAAHVQAHVVALFRDTCHGSCKERESQQVLYHLALAESATSCMSKAFQLLPVSQHLQLPSVDSLQRLGDGAVFLFVDITWPAHLCFEEFDCCPRLLSVVIAICSYLRIGSNVVVLMPVALTRLSAGLLFILARMFKETCSKMLDESPFAHQLLYFQGFHSAPYTVLQYLELLRENLQTQHKSPTLEDGLSSFYDLQKNISVKDSGDINLVTEVKYHEKNNQKETDFSFHESLPVTAENTCIKCHTLAKTPQESAAIPETDEVNACVGNKSAGFENKVPATAVTDEGNIVKSIKSSVSVRDACMSRESCLVPLEVVQILNILNDCGFCQLLQASNTNSLMKFINYVKKEELKQLKIQCSPE</sequence>
<gene>
    <name evidence="9" type="ORF">C0Q70_18217</name>
</gene>
<dbReference type="Gene3D" id="3.40.50.12760">
    <property type="match status" value="1"/>
</dbReference>
<feature type="binding site" evidence="7">
    <location>
        <position position="121"/>
    </location>
    <ligand>
        <name>S-adenosyl-L-methionine</name>
        <dbReference type="ChEBI" id="CHEBI:59789"/>
    </ligand>
</feature>